<feature type="binding site" evidence="3">
    <location>
        <position position="127"/>
    </location>
    <ligand>
        <name>a divalent metal cation</name>
        <dbReference type="ChEBI" id="CHEBI:60240"/>
    </ligand>
</feature>
<dbReference type="OrthoDB" id="25666at2"/>
<proteinExistence type="inferred from homology"/>
<dbReference type="PANTHER" id="PTHR37302">
    <property type="entry name" value="SLR1116 PROTEIN"/>
    <property type="match status" value="1"/>
</dbReference>
<gene>
    <name evidence="4" type="ORF">C4B60_17295</name>
</gene>
<sequence length="159" mass="18653">MQKLFEYNWQVREDWFKWCKAVPEEELVKERTGGVGSILFTLVHIIDVEYSWILELQGKEVPPAPNSEEIKSVDKVREFSAQCHEEVNAFVTSWTSELEEKVLEETNSSGEIERLKYGEVMRHVIAHEIHHIGQLSIWSREMNRQPVTANLIRRGLFEN</sequence>
<name>A0A2S5G7V8_9BACL</name>
<accession>A0A2S5G7V8</accession>
<keyword evidence="2 3" id="KW-0479">Metal-binding</keyword>
<protein>
    <submittedName>
        <fullName evidence="4">Damage-inducible protein DinB</fullName>
    </submittedName>
</protein>
<dbReference type="Gene3D" id="1.20.120.450">
    <property type="entry name" value="dinb family like domain"/>
    <property type="match status" value="1"/>
</dbReference>
<dbReference type="Proteomes" id="UP000239047">
    <property type="component" value="Unassembled WGS sequence"/>
</dbReference>
<feature type="binding site" evidence="3">
    <location>
        <position position="44"/>
    </location>
    <ligand>
        <name>a divalent metal cation</name>
        <dbReference type="ChEBI" id="CHEBI:60240"/>
    </ligand>
</feature>
<dbReference type="InterPro" id="IPR034660">
    <property type="entry name" value="DinB/YfiT-like"/>
</dbReference>
<evidence type="ECO:0000256" key="3">
    <source>
        <dbReference type="PIRSR" id="PIRSR607837-1"/>
    </source>
</evidence>
<dbReference type="SUPFAM" id="SSF109854">
    <property type="entry name" value="DinB/YfiT-like putative metalloenzymes"/>
    <property type="match status" value="1"/>
</dbReference>
<comment type="similarity">
    <text evidence="1">Belongs to the DinB family.</text>
</comment>
<keyword evidence="5" id="KW-1185">Reference proteome</keyword>
<reference evidence="4 5" key="1">
    <citation type="submission" date="2018-02" db="EMBL/GenBank/DDBJ databases">
        <title>Jeotgalibacillus proteolyticum sp. nov. a protease producing bacterium isolated from ocean sediments of Laizhou Bay.</title>
        <authorList>
            <person name="Li Y."/>
        </authorList>
    </citation>
    <scope>NUCLEOTIDE SEQUENCE [LARGE SCALE GENOMIC DNA]</scope>
    <source>
        <strain evidence="4 5">22-7</strain>
    </source>
</reference>
<dbReference type="EMBL" id="PREZ01000007">
    <property type="protein sequence ID" value="PPA69069.1"/>
    <property type="molecule type" value="Genomic_DNA"/>
</dbReference>
<dbReference type="Pfam" id="PF05163">
    <property type="entry name" value="DinB"/>
    <property type="match status" value="1"/>
</dbReference>
<evidence type="ECO:0000313" key="4">
    <source>
        <dbReference type="EMBL" id="PPA69069.1"/>
    </source>
</evidence>
<dbReference type="InterPro" id="IPR007837">
    <property type="entry name" value="DinB"/>
</dbReference>
<evidence type="ECO:0000256" key="2">
    <source>
        <dbReference type="ARBA" id="ARBA00022723"/>
    </source>
</evidence>
<dbReference type="RefSeq" id="WP_104059288.1">
    <property type="nucleotide sequence ID" value="NZ_PREZ01000007.1"/>
</dbReference>
<dbReference type="PANTHER" id="PTHR37302:SF3">
    <property type="entry name" value="DAMAGE-INDUCIBLE PROTEIN DINB"/>
    <property type="match status" value="1"/>
</dbReference>
<organism evidence="4 5">
    <name type="scientific">Jeotgalibacillus proteolyticus</name>
    <dbReference type="NCBI Taxonomy" id="2082395"/>
    <lineage>
        <taxon>Bacteria</taxon>
        <taxon>Bacillati</taxon>
        <taxon>Bacillota</taxon>
        <taxon>Bacilli</taxon>
        <taxon>Bacillales</taxon>
        <taxon>Caryophanaceae</taxon>
        <taxon>Jeotgalibacillus</taxon>
    </lineage>
</organism>
<dbReference type="AlphaFoldDB" id="A0A2S5G7V8"/>
<evidence type="ECO:0000256" key="1">
    <source>
        <dbReference type="ARBA" id="ARBA00008635"/>
    </source>
</evidence>
<comment type="caution">
    <text evidence="4">The sequence shown here is derived from an EMBL/GenBank/DDBJ whole genome shotgun (WGS) entry which is preliminary data.</text>
</comment>
<evidence type="ECO:0000313" key="5">
    <source>
        <dbReference type="Proteomes" id="UP000239047"/>
    </source>
</evidence>
<dbReference type="GO" id="GO:0046872">
    <property type="term" value="F:metal ion binding"/>
    <property type="evidence" value="ECO:0007669"/>
    <property type="project" value="UniProtKB-KW"/>
</dbReference>
<feature type="binding site" evidence="3">
    <location>
        <position position="131"/>
    </location>
    <ligand>
        <name>a divalent metal cation</name>
        <dbReference type="ChEBI" id="CHEBI:60240"/>
    </ligand>
</feature>